<feature type="compositionally biased region" description="Basic and acidic residues" evidence="2">
    <location>
        <begin position="20"/>
        <end position="33"/>
    </location>
</feature>
<comment type="caution">
    <text evidence="4">The sequence shown here is derived from an EMBL/GenBank/DDBJ whole genome shotgun (WGS) entry which is preliminary data.</text>
</comment>
<proteinExistence type="predicted"/>
<keyword evidence="5" id="KW-1185">Reference proteome</keyword>
<feature type="domain" description="C2H2-type" evidence="3">
    <location>
        <begin position="79"/>
        <end position="103"/>
    </location>
</feature>
<evidence type="ECO:0000256" key="2">
    <source>
        <dbReference type="SAM" id="MobiDB-lite"/>
    </source>
</evidence>
<keyword evidence="1" id="KW-0479">Metal-binding</keyword>
<dbReference type="Gene3D" id="3.30.160.60">
    <property type="entry name" value="Classic Zinc Finger"/>
    <property type="match status" value="1"/>
</dbReference>
<dbReference type="SUPFAM" id="SSF57667">
    <property type="entry name" value="beta-beta-alpha zinc fingers"/>
    <property type="match status" value="1"/>
</dbReference>
<feature type="region of interest" description="Disordered" evidence="2">
    <location>
        <begin position="142"/>
        <end position="358"/>
    </location>
</feature>
<keyword evidence="1" id="KW-0862">Zinc</keyword>
<organism evidence="4 5">
    <name type="scientific">Chlamydomonas schloesseri</name>
    <dbReference type="NCBI Taxonomy" id="2026947"/>
    <lineage>
        <taxon>Eukaryota</taxon>
        <taxon>Viridiplantae</taxon>
        <taxon>Chlorophyta</taxon>
        <taxon>core chlorophytes</taxon>
        <taxon>Chlorophyceae</taxon>
        <taxon>CS clade</taxon>
        <taxon>Chlamydomonadales</taxon>
        <taxon>Chlamydomonadaceae</taxon>
        <taxon>Chlamydomonas</taxon>
    </lineage>
</organism>
<dbReference type="OrthoDB" id="546647at2759"/>
<feature type="region of interest" description="Disordered" evidence="2">
    <location>
        <begin position="1"/>
        <end position="33"/>
    </location>
</feature>
<feature type="compositionally biased region" description="Gly residues" evidence="2">
    <location>
        <begin position="142"/>
        <end position="168"/>
    </location>
</feature>
<dbReference type="InterPro" id="IPR036236">
    <property type="entry name" value="Znf_C2H2_sf"/>
</dbReference>
<gene>
    <name evidence="4" type="ORF">HYH02_010526</name>
</gene>
<feature type="compositionally biased region" description="Gly residues" evidence="2">
    <location>
        <begin position="294"/>
        <end position="303"/>
    </location>
</feature>
<reference evidence="4" key="1">
    <citation type="journal article" date="2020" name="bioRxiv">
        <title>Comparative genomics of Chlamydomonas.</title>
        <authorList>
            <person name="Craig R.J."/>
            <person name="Hasan A.R."/>
            <person name="Ness R.W."/>
            <person name="Keightley P.D."/>
        </authorList>
    </citation>
    <scope>NUCLEOTIDE SEQUENCE</scope>
    <source>
        <strain evidence="4">CCAP 11/173</strain>
    </source>
</reference>
<feature type="compositionally biased region" description="Gly residues" evidence="2">
    <location>
        <begin position="319"/>
        <end position="337"/>
    </location>
</feature>
<protein>
    <recommendedName>
        <fullName evidence="3">C2H2-type domain-containing protein</fullName>
    </recommendedName>
</protein>
<sequence>MDRKHVSLGAQAAQLQRSIQNREQRRNAEKHQRHEALEAAGEYSVYDAPGAKRQATGGGAVARLSELTALASQAPAEVFRCELCQANFPSQAGLQQHVAGPVHRKALERQAQEALAAQRRAPYQHMMESALGAAAWSAGHGGGAGGGGGGWPGAGGRGGQPAGGGGRGGGRDGGRGGRGGRGAQDAAPAGPRTDVVSHEAMVAAATKNTDEPLTIDGWAPPTISVPKAPAPTAPPAAAASGGGGAGGAAAAGSSEGRRNAAAAAPSMQAGAGKDGGSGKAGQADGQDGDHDGPGLPGLLGLGYGSDEEEGQEQGQEQAGVGGEEGKQGAGGKGGGPDGSDDSEDEDEEEGKPFTGSFF</sequence>
<dbReference type="PROSITE" id="PS50157">
    <property type="entry name" value="ZINC_FINGER_C2H2_2"/>
    <property type="match status" value="1"/>
</dbReference>
<dbReference type="Pfam" id="PF12874">
    <property type="entry name" value="zf-met"/>
    <property type="match status" value="1"/>
</dbReference>
<dbReference type="InterPro" id="IPR013087">
    <property type="entry name" value="Znf_C2H2_type"/>
</dbReference>
<feature type="compositionally biased region" description="Gly residues" evidence="2">
    <location>
        <begin position="240"/>
        <end position="249"/>
    </location>
</feature>
<accession>A0A835TK00</accession>
<dbReference type="EMBL" id="JAEHOD010000039">
    <property type="protein sequence ID" value="KAG2439896.1"/>
    <property type="molecule type" value="Genomic_DNA"/>
</dbReference>
<name>A0A835TK00_9CHLO</name>
<feature type="compositionally biased region" description="Acidic residues" evidence="2">
    <location>
        <begin position="338"/>
        <end position="349"/>
    </location>
</feature>
<dbReference type="Proteomes" id="UP000613740">
    <property type="component" value="Unassembled WGS sequence"/>
</dbReference>
<feature type="compositionally biased region" description="Low complexity" evidence="2">
    <location>
        <begin position="250"/>
        <end position="271"/>
    </location>
</feature>
<dbReference type="AlphaFoldDB" id="A0A835TK00"/>
<feature type="compositionally biased region" description="Low complexity" evidence="2">
    <location>
        <begin position="183"/>
        <end position="192"/>
    </location>
</feature>
<dbReference type="PROSITE" id="PS00028">
    <property type="entry name" value="ZINC_FINGER_C2H2_1"/>
    <property type="match status" value="1"/>
</dbReference>
<keyword evidence="1" id="KW-0863">Zinc-finger</keyword>
<evidence type="ECO:0000313" key="5">
    <source>
        <dbReference type="Proteomes" id="UP000613740"/>
    </source>
</evidence>
<evidence type="ECO:0000259" key="3">
    <source>
        <dbReference type="PROSITE" id="PS50157"/>
    </source>
</evidence>
<dbReference type="GO" id="GO:0008270">
    <property type="term" value="F:zinc ion binding"/>
    <property type="evidence" value="ECO:0007669"/>
    <property type="project" value="UniProtKB-KW"/>
</dbReference>
<evidence type="ECO:0000313" key="4">
    <source>
        <dbReference type="EMBL" id="KAG2439896.1"/>
    </source>
</evidence>
<evidence type="ECO:0000256" key="1">
    <source>
        <dbReference type="PROSITE-ProRule" id="PRU00042"/>
    </source>
</evidence>